<sequence>MAKMRRKKIGKFPQMKLELLAQFQELLDFEIKHDFFKEGVFSSGKVRLMPTEITLKELSRHGLQYRTMPSGFLLGYASTDSYTPIQDINKPLHLSFLLDVTDTRFLNYTDLPFEFDDNKMFYFNNKSLEKDDTEHKNLSLDQYVTVEDKVEICNSVIIYDFEEEQFGTEVQVVNALDEIVFEEILDDGAVFCQISLITEPAGKYSILIDGLEEKNFYLYTGIRKPFGVIDVIIDKDDFSDYALFDDDGDLVKQTYNIRFGARSVRWQYVLIENGNDQMHKEPLVYDTTKSEGYTPMTFEDPEVDTVGSGKEVFRVWSSESIPFKELQQEKFKLKTKRGKSGVEWIVQLPCASALGDLKVNLLDKSEVYSELIVYL</sequence>
<organism evidence="1">
    <name type="scientific">uncultured Aureispira sp</name>
    <dbReference type="NCBI Taxonomy" id="1331704"/>
    <lineage>
        <taxon>Bacteria</taxon>
        <taxon>Pseudomonadati</taxon>
        <taxon>Bacteroidota</taxon>
        <taxon>Saprospiria</taxon>
        <taxon>Saprospirales</taxon>
        <taxon>Saprospiraceae</taxon>
        <taxon>Aureispira</taxon>
        <taxon>environmental samples</taxon>
    </lineage>
</organism>
<dbReference type="AlphaFoldDB" id="A0A6S6TDC3"/>
<dbReference type="EMBL" id="CACVAQ010000295">
    <property type="protein sequence ID" value="CAA6821221.1"/>
    <property type="molecule type" value="Genomic_DNA"/>
</dbReference>
<name>A0A6S6TDC3_9BACT</name>
<evidence type="ECO:0000313" key="1">
    <source>
        <dbReference type="EMBL" id="CAA6821221.1"/>
    </source>
</evidence>
<reference evidence="1" key="1">
    <citation type="submission" date="2020-01" db="EMBL/GenBank/DDBJ databases">
        <authorList>
            <person name="Meier V. D."/>
            <person name="Meier V D."/>
        </authorList>
    </citation>
    <scope>NUCLEOTIDE SEQUENCE</scope>
    <source>
        <strain evidence="1">HLG_WM_MAG_10</strain>
    </source>
</reference>
<protein>
    <submittedName>
        <fullName evidence="1">Uncharacterized protein</fullName>
    </submittedName>
</protein>
<gene>
    <name evidence="1" type="ORF">HELGO_WM18242</name>
</gene>
<proteinExistence type="predicted"/>
<accession>A0A6S6TDC3</accession>